<dbReference type="RefSeq" id="WP_121940772.1">
    <property type="nucleotide sequence ID" value="NZ_CP137846.1"/>
</dbReference>
<dbReference type="Gene3D" id="2.40.280.10">
    <property type="match status" value="1"/>
</dbReference>
<dbReference type="EMBL" id="REFI01000006">
    <property type="protein sequence ID" value="RMA78653.1"/>
    <property type="molecule type" value="Genomic_DNA"/>
</dbReference>
<dbReference type="GO" id="GO:0005829">
    <property type="term" value="C:cytosol"/>
    <property type="evidence" value="ECO:0007669"/>
    <property type="project" value="TreeGrafter"/>
</dbReference>
<evidence type="ECO:0000313" key="5">
    <source>
        <dbReference type="Proteomes" id="UP000267246"/>
    </source>
</evidence>
<dbReference type="Pfam" id="PF01668">
    <property type="entry name" value="SmpB"/>
    <property type="match status" value="1"/>
</dbReference>
<dbReference type="NCBIfam" id="TIGR00086">
    <property type="entry name" value="smpB"/>
    <property type="match status" value="1"/>
</dbReference>
<dbReference type="SUPFAM" id="SSF74982">
    <property type="entry name" value="Small protein B (SmpB)"/>
    <property type="match status" value="1"/>
</dbReference>
<comment type="similarity">
    <text evidence="3">Belongs to the SmpB family.</text>
</comment>
<keyword evidence="1 3" id="KW-0963">Cytoplasm</keyword>
<organism evidence="4 5">
    <name type="scientific">Metamycoplasma subdolum</name>
    <dbReference type="NCBI Taxonomy" id="92407"/>
    <lineage>
        <taxon>Bacteria</taxon>
        <taxon>Bacillati</taxon>
        <taxon>Mycoplasmatota</taxon>
        <taxon>Mycoplasmoidales</taxon>
        <taxon>Metamycoplasmataceae</taxon>
        <taxon>Metamycoplasma</taxon>
    </lineage>
</organism>
<protein>
    <recommendedName>
        <fullName evidence="3">SsrA-binding protein</fullName>
    </recommendedName>
    <alternativeName>
        <fullName evidence="3">Small protein B</fullName>
    </alternativeName>
</protein>
<dbReference type="PROSITE" id="PS01317">
    <property type="entry name" value="SSRP"/>
    <property type="match status" value="1"/>
</dbReference>
<dbReference type="PANTHER" id="PTHR30308">
    <property type="entry name" value="TMRNA-BINDING COMPONENT OF TRANS-TRANSLATION TAGGING COMPLEX"/>
    <property type="match status" value="1"/>
</dbReference>
<dbReference type="InterPro" id="IPR020081">
    <property type="entry name" value="SsrA-bd_prot_CS"/>
</dbReference>
<dbReference type="CDD" id="cd09294">
    <property type="entry name" value="SmpB"/>
    <property type="match status" value="1"/>
</dbReference>
<dbReference type="OrthoDB" id="9805462at2"/>
<dbReference type="HAMAP" id="MF_00023">
    <property type="entry name" value="SmpB"/>
    <property type="match status" value="1"/>
</dbReference>
<dbReference type="InterPro" id="IPR023620">
    <property type="entry name" value="SmpB"/>
</dbReference>
<comment type="subcellular location">
    <subcellularLocation>
        <location evidence="3">Cytoplasm</location>
    </subcellularLocation>
    <text evidence="3">The tmRNA-SmpB complex associates with stalled 70S ribosomes.</text>
</comment>
<dbReference type="PANTHER" id="PTHR30308:SF2">
    <property type="entry name" value="SSRA-BINDING PROTEIN"/>
    <property type="match status" value="1"/>
</dbReference>
<dbReference type="GO" id="GO:0070929">
    <property type="term" value="P:trans-translation"/>
    <property type="evidence" value="ECO:0007669"/>
    <property type="project" value="UniProtKB-UniRule"/>
</dbReference>
<evidence type="ECO:0000256" key="3">
    <source>
        <dbReference type="HAMAP-Rule" id="MF_00023"/>
    </source>
</evidence>
<dbReference type="GO" id="GO:0003723">
    <property type="term" value="F:RNA binding"/>
    <property type="evidence" value="ECO:0007669"/>
    <property type="project" value="UniProtKB-UniRule"/>
</dbReference>
<dbReference type="AlphaFoldDB" id="A0A3M0A0W8"/>
<proteinExistence type="inferred from homology"/>
<keyword evidence="2 3" id="KW-0694">RNA-binding</keyword>
<dbReference type="InterPro" id="IPR000037">
    <property type="entry name" value="SsrA-bd_prot"/>
</dbReference>
<keyword evidence="5" id="KW-1185">Reference proteome</keyword>
<dbReference type="GO" id="GO:0070930">
    <property type="term" value="P:trans-translation-dependent protein tagging"/>
    <property type="evidence" value="ECO:0007669"/>
    <property type="project" value="TreeGrafter"/>
</dbReference>
<comment type="function">
    <text evidence="3">Required for rescue of stalled ribosomes mediated by trans-translation. Binds to transfer-messenger RNA (tmRNA), required for stable association of tmRNA with ribosomes. tmRNA and SmpB together mimic tRNA shape, replacing the anticodon stem-loop with SmpB. tmRNA is encoded by the ssrA gene; the 2 termini fold to resemble tRNA(Ala) and it encodes a 'tag peptide', a short internal open reading frame. During trans-translation Ala-aminoacylated tmRNA acts like a tRNA, entering the A-site of stalled ribosomes, displacing the stalled mRNA. The ribosome then switches to translate the ORF on the tmRNA; the nascent peptide is terminated with the 'tag peptide' encoded by the tmRNA and targeted for degradation. The ribosome is freed to recommence translation, which seems to be the essential function of trans-translation.</text>
</comment>
<evidence type="ECO:0000256" key="1">
    <source>
        <dbReference type="ARBA" id="ARBA00022490"/>
    </source>
</evidence>
<evidence type="ECO:0000256" key="2">
    <source>
        <dbReference type="ARBA" id="ARBA00022884"/>
    </source>
</evidence>
<sequence>MQKLILKNKFSKSDYEIHSKFECGISLLGWEVKSLRAQNAKIENSFCYISKKMELWLNNLYIAQYMNVKGDSERSRKLLVHKSEILKIKNSLERLNLILIPTSMYWDNNKIKVEIALAKKLKKFDKRQKEKELEAKKKLKQFI</sequence>
<evidence type="ECO:0000313" key="4">
    <source>
        <dbReference type="EMBL" id="RMA78653.1"/>
    </source>
</evidence>
<reference evidence="4 5" key="1">
    <citation type="submission" date="2018-10" db="EMBL/GenBank/DDBJ databases">
        <title>Genomic Encyclopedia of Archaeal and Bacterial Type Strains, Phase II (KMG-II): from individual species to whole genera.</title>
        <authorList>
            <person name="Goeker M."/>
        </authorList>
    </citation>
    <scope>NUCLEOTIDE SEQUENCE [LARGE SCALE GENOMIC DNA]</scope>
    <source>
        <strain evidence="4 5">ATCC 29870</strain>
    </source>
</reference>
<comment type="caution">
    <text evidence="4">The sequence shown here is derived from an EMBL/GenBank/DDBJ whole genome shotgun (WGS) entry which is preliminary data.</text>
</comment>
<dbReference type="NCBIfam" id="NF003843">
    <property type="entry name" value="PRK05422.1"/>
    <property type="match status" value="1"/>
</dbReference>
<dbReference type="Proteomes" id="UP000267246">
    <property type="component" value="Unassembled WGS sequence"/>
</dbReference>
<name>A0A3M0A0W8_9BACT</name>
<gene>
    <name evidence="3" type="primary">smpB</name>
    <name evidence="4" type="ORF">JN00_0295</name>
</gene>
<accession>A0A3M0A0W8</accession>